<comment type="caution">
    <text evidence="2">The sequence shown here is derived from an EMBL/GenBank/DDBJ whole genome shotgun (WGS) entry which is preliminary data.</text>
</comment>
<dbReference type="EMBL" id="VUOC01000004">
    <property type="protein sequence ID" value="KAA2239042.1"/>
    <property type="molecule type" value="Genomic_DNA"/>
</dbReference>
<dbReference type="PANTHER" id="PTHR42685:SF22">
    <property type="entry name" value="CONDITIONED MEDIUM FACTOR RECEPTOR 1"/>
    <property type="match status" value="1"/>
</dbReference>
<dbReference type="PANTHER" id="PTHR42685">
    <property type="entry name" value="GERANYLGERANYL DIPHOSPHATE REDUCTASE"/>
    <property type="match status" value="1"/>
</dbReference>
<evidence type="ECO:0000259" key="1">
    <source>
        <dbReference type="Pfam" id="PF01494"/>
    </source>
</evidence>
<gene>
    <name evidence="2" type="ORF">F0L74_22795</name>
</gene>
<reference evidence="2 3" key="1">
    <citation type="submission" date="2019-09" db="EMBL/GenBank/DDBJ databases">
        <title>Chitinophaga ginsengihumi sp. nov., isolated from soil of ginseng rhizosphere.</title>
        <authorList>
            <person name="Lee J."/>
        </authorList>
    </citation>
    <scope>NUCLEOTIDE SEQUENCE [LARGE SCALE GENOMIC DNA]</scope>
    <source>
        <strain evidence="2 3">BN140078</strain>
    </source>
</reference>
<dbReference type="RefSeq" id="WP_149840221.1">
    <property type="nucleotide sequence ID" value="NZ_VUOC01000004.1"/>
</dbReference>
<dbReference type="InterPro" id="IPR011777">
    <property type="entry name" value="Geranylgeranyl_Rdtase_fam"/>
</dbReference>
<feature type="domain" description="FAD-binding" evidence="1">
    <location>
        <begin position="4"/>
        <end position="181"/>
    </location>
</feature>
<dbReference type="InterPro" id="IPR002938">
    <property type="entry name" value="FAD-bd"/>
</dbReference>
<dbReference type="InterPro" id="IPR036188">
    <property type="entry name" value="FAD/NAD-bd_sf"/>
</dbReference>
<dbReference type="Gene3D" id="3.50.50.60">
    <property type="entry name" value="FAD/NAD(P)-binding domain"/>
    <property type="match status" value="1"/>
</dbReference>
<protein>
    <submittedName>
        <fullName evidence="2">Geranylgeranyl reductase family protein</fullName>
    </submittedName>
</protein>
<dbReference type="PRINTS" id="PR00420">
    <property type="entry name" value="RNGMNOXGNASE"/>
</dbReference>
<evidence type="ECO:0000313" key="3">
    <source>
        <dbReference type="Proteomes" id="UP000324611"/>
    </source>
</evidence>
<dbReference type="GO" id="GO:0016628">
    <property type="term" value="F:oxidoreductase activity, acting on the CH-CH group of donors, NAD or NADP as acceptor"/>
    <property type="evidence" value="ECO:0007669"/>
    <property type="project" value="InterPro"/>
</dbReference>
<dbReference type="NCBIfam" id="TIGR02032">
    <property type="entry name" value="GG-red-SF"/>
    <property type="match status" value="1"/>
</dbReference>
<sequence>MISTGICIIGAGPAGAAAALQLAVMGIPSVIVDKAVFPRDKVCGDGLSGKVLTLLTRIDKGIGERLRESLLKLDSWGITFTAPNRIGMHIMYKPRYQKLPHEPHGLVCKRIDFDNFLVEELKRRPEIQLLEGRGIERYELQPDGYLLTDRTGQFAIKARLVIVANGAHSGFTKEVAGIRMEPAHYAAGVRAYYRNVQGVHPDNFLELHFLKNMLPGYLWLFPLPNGEVNVGVGMLSKVARRKKADLKKLMMDTLEGDPVMRERFRYAERMGDIKGYGLPFGSKDRTLSGERYMLTGDAASLINPFTGEGIGNALHSGCLAARQAAQALAANDCSAAALAGYDASIRRVLRPELLLSAKLQKMVNYPWFINLVIKQGARNQQLQELLSGMFHEETLRKKLQQPSFYFKLLMGWGGKNG</sequence>
<reference evidence="2 3" key="2">
    <citation type="submission" date="2019-09" db="EMBL/GenBank/DDBJ databases">
        <authorList>
            <person name="Jin C."/>
        </authorList>
    </citation>
    <scope>NUCLEOTIDE SEQUENCE [LARGE SCALE GENOMIC DNA]</scope>
    <source>
        <strain evidence="2 3">BN140078</strain>
    </source>
</reference>
<keyword evidence="3" id="KW-1185">Reference proteome</keyword>
<dbReference type="Pfam" id="PF01494">
    <property type="entry name" value="FAD_binding_3"/>
    <property type="match status" value="1"/>
</dbReference>
<proteinExistence type="predicted"/>
<dbReference type="AlphaFoldDB" id="A0A5B2VL69"/>
<name>A0A5B2VL69_9BACT</name>
<dbReference type="SUPFAM" id="SSF51905">
    <property type="entry name" value="FAD/NAD(P)-binding domain"/>
    <property type="match status" value="1"/>
</dbReference>
<dbReference type="InterPro" id="IPR050407">
    <property type="entry name" value="Geranylgeranyl_reductase"/>
</dbReference>
<organism evidence="2 3">
    <name type="scientific">Chitinophaga agrisoli</name>
    <dbReference type="NCBI Taxonomy" id="2607653"/>
    <lineage>
        <taxon>Bacteria</taxon>
        <taxon>Pseudomonadati</taxon>
        <taxon>Bacteroidota</taxon>
        <taxon>Chitinophagia</taxon>
        <taxon>Chitinophagales</taxon>
        <taxon>Chitinophagaceae</taxon>
        <taxon>Chitinophaga</taxon>
    </lineage>
</organism>
<dbReference type="Proteomes" id="UP000324611">
    <property type="component" value="Unassembled WGS sequence"/>
</dbReference>
<accession>A0A5B2VL69</accession>
<evidence type="ECO:0000313" key="2">
    <source>
        <dbReference type="EMBL" id="KAA2239042.1"/>
    </source>
</evidence>
<dbReference type="GO" id="GO:0071949">
    <property type="term" value="F:FAD binding"/>
    <property type="evidence" value="ECO:0007669"/>
    <property type="project" value="InterPro"/>
</dbReference>